<keyword evidence="10" id="KW-1185">Reference proteome</keyword>
<feature type="transmembrane region" description="Helical" evidence="7">
    <location>
        <begin position="12"/>
        <end position="34"/>
    </location>
</feature>
<feature type="domain" description="Amino acid permease/ SLC12A" evidence="8">
    <location>
        <begin position="13"/>
        <end position="429"/>
    </location>
</feature>
<feature type="transmembrane region" description="Helical" evidence="7">
    <location>
        <begin position="150"/>
        <end position="172"/>
    </location>
</feature>
<dbReference type="InterPro" id="IPR004841">
    <property type="entry name" value="AA-permease/SLC12A_dom"/>
</dbReference>
<feature type="transmembrane region" description="Helical" evidence="7">
    <location>
        <begin position="325"/>
        <end position="345"/>
    </location>
</feature>
<dbReference type="RefSeq" id="WP_209511784.1">
    <property type="nucleotide sequence ID" value="NZ_JAGGKS010000005.1"/>
</dbReference>
<keyword evidence="3 7" id="KW-0812">Transmembrane</keyword>
<dbReference type="PANTHER" id="PTHR43495">
    <property type="entry name" value="GABA PERMEASE"/>
    <property type="match status" value="1"/>
</dbReference>
<keyword evidence="4" id="KW-0029">Amino-acid transport</keyword>
<feature type="transmembrane region" description="Helical" evidence="7">
    <location>
        <begin position="418"/>
        <end position="436"/>
    </location>
</feature>
<comment type="caution">
    <text evidence="9">The sequence shown here is derived from an EMBL/GenBank/DDBJ whole genome shotgun (WGS) entry which is preliminary data.</text>
</comment>
<comment type="subcellular location">
    <subcellularLocation>
        <location evidence="1">Membrane</location>
        <topology evidence="1">Multi-pass membrane protein</topology>
    </subcellularLocation>
</comment>
<dbReference type="Proteomes" id="UP001519342">
    <property type="component" value="Unassembled WGS sequence"/>
</dbReference>
<feature type="transmembrane region" description="Helical" evidence="7">
    <location>
        <begin position="351"/>
        <end position="372"/>
    </location>
</feature>
<evidence type="ECO:0000256" key="4">
    <source>
        <dbReference type="ARBA" id="ARBA00022970"/>
    </source>
</evidence>
<evidence type="ECO:0000259" key="8">
    <source>
        <dbReference type="Pfam" id="PF00324"/>
    </source>
</evidence>
<protein>
    <submittedName>
        <fullName evidence="9">L-asparagine transporter-like permease</fullName>
    </submittedName>
</protein>
<gene>
    <name evidence="9" type="ORF">J2Z76_001910</name>
</gene>
<name>A0ABS4GEB6_9FIRM</name>
<keyword evidence="6 7" id="KW-0472">Membrane</keyword>
<sequence length="485" mass="52419">MEKKQKGLSAWQLTMMALGTVIGGSFFLGSSVAINAAGPSILISYIIGGALVYFILFALSEMTVASTETGSFKSFASKSFGPGVGFVVGWVYWTGMIFAMSSEATAVSIFVRAWYPNVSIAFLGTLIIVGVTLLNLLGADKLSKLESGLAAVKIFAIISFIIIAILLIIGVITGNKPIGFGELAREPLMAGGIKSIAGSMLIVMFSYAGFEIIGLASSEAENPQKTIPKAIAYTVICLVGFYILSIAVLLPLIPTSSLSEDVSPMVAALNRWGMGWAGTFISVVLITAILSTMLAAMFGLGRMMRSLANEGDAPKWLKDKTDVPYRGILFSGFSMILGLSLGYVFPRVYLFLISSGGFAILFTYCVIMATHIRFRKINGCPPEGKCQVKGYPYSSWIVLISMIGIIFSMPFVSGQSSGLVVGVIMTIVYSTIYMVMKTYRGLKRKNDYGNDRTFSNKRYQSIIPAEYSNELIEEISNNDKDKKNQ</sequence>
<reference evidence="9 10" key="1">
    <citation type="submission" date="2021-03" db="EMBL/GenBank/DDBJ databases">
        <title>Genomic Encyclopedia of Type Strains, Phase IV (KMG-IV): sequencing the most valuable type-strain genomes for metagenomic binning, comparative biology and taxonomic classification.</title>
        <authorList>
            <person name="Goeker M."/>
        </authorList>
    </citation>
    <scope>NUCLEOTIDE SEQUENCE [LARGE SCALE GENOMIC DNA]</scope>
    <source>
        <strain evidence="9 10">DSM 24004</strain>
    </source>
</reference>
<dbReference type="Gene3D" id="1.20.1740.10">
    <property type="entry name" value="Amino acid/polyamine transporter I"/>
    <property type="match status" value="1"/>
</dbReference>
<evidence type="ECO:0000256" key="5">
    <source>
        <dbReference type="ARBA" id="ARBA00022989"/>
    </source>
</evidence>
<dbReference type="Pfam" id="PF00324">
    <property type="entry name" value="AA_permease"/>
    <property type="match status" value="1"/>
</dbReference>
<feature type="transmembrane region" description="Helical" evidence="7">
    <location>
        <begin position="120"/>
        <end position="138"/>
    </location>
</feature>
<dbReference type="PIRSF" id="PIRSF006060">
    <property type="entry name" value="AA_transporter"/>
    <property type="match status" value="1"/>
</dbReference>
<evidence type="ECO:0000313" key="9">
    <source>
        <dbReference type="EMBL" id="MBP1926046.1"/>
    </source>
</evidence>
<evidence type="ECO:0000256" key="2">
    <source>
        <dbReference type="ARBA" id="ARBA00022448"/>
    </source>
</evidence>
<feature type="transmembrane region" description="Helical" evidence="7">
    <location>
        <begin position="40"/>
        <end position="59"/>
    </location>
</feature>
<feature type="transmembrane region" description="Helical" evidence="7">
    <location>
        <begin position="230"/>
        <end position="253"/>
    </location>
</feature>
<accession>A0ABS4GEB6</accession>
<feature type="transmembrane region" description="Helical" evidence="7">
    <location>
        <begin position="80"/>
        <end position="100"/>
    </location>
</feature>
<proteinExistence type="predicted"/>
<dbReference type="PANTHER" id="PTHR43495:SF5">
    <property type="entry name" value="GAMMA-AMINOBUTYRIC ACID PERMEASE"/>
    <property type="match status" value="1"/>
</dbReference>
<feature type="transmembrane region" description="Helical" evidence="7">
    <location>
        <begin position="273"/>
        <end position="300"/>
    </location>
</feature>
<evidence type="ECO:0000313" key="10">
    <source>
        <dbReference type="Proteomes" id="UP001519342"/>
    </source>
</evidence>
<dbReference type="EMBL" id="JAGGKS010000005">
    <property type="protein sequence ID" value="MBP1926046.1"/>
    <property type="molecule type" value="Genomic_DNA"/>
</dbReference>
<evidence type="ECO:0000256" key="6">
    <source>
        <dbReference type="ARBA" id="ARBA00023136"/>
    </source>
</evidence>
<keyword evidence="2" id="KW-0813">Transport</keyword>
<feature type="transmembrane region" description="Helical" evidence="7">
    <location>
        <begin position="393"/>
        <end position="412"/>
    </location>
</feature>
<evidence type="ECO:0000256" key="1">
    <source>
        <dbReference type="ARBA" id="ARBA00004141"/>
    </source>
</evidence>
<organism evidence="9 10">
    <name type="scientific">Sedimentibacter acidaminivorans</name>
    <dbReference type="NCBI Taxonomy" id="913099"/>
    <lineage>
        <taxon>Bacteria</taxon>
        <taxon>Bacillati</taxon>
        <taxon>Bacillota</taxon>
        <taxon>Tissierellia</taxon>
        <taxon>Sedimentibacter</taxon>
    </lineage>
</organism>
<feature type="transmembrane region" description="Helical" evidence="7">
    <location>
        <begin position="192"/>
        <end position="210"/>
    </location>
</feature>
<evidence type="ECO:0000256" key="7">
    <source>
        <dbReference type="SAM" id="Phobius"/>
    </source>
</evidence>
<evidence type="ECO:0000256" key="3">
    <source>
        <dbReference type="ARBA" id="ARBA00022692"/>
    </source>
</evidence>
<keyword evidence="5 7" id="KW-1133">Transmembrane helix</keyword>